<proteinExistence type="predicted"/>
<dbReference type="Proteomes" id="UP000609064">
    <property type="component" value="Unassembled WGS sequence"/>
</dbReference>
<name>A0A917DMY3_9BACT</name>
<protein>
    <submittedName>
        <fullName evidence="1">Uncharacterized protein</fullName>
    </submittedName>
</protein>
<reference evidence="1" key="1">
    <citation type="journal article" date="2014" name="Int. J. Syst. Evol. Microbiol.">
        <title>Complete genome sequence of Corynebacterium casei LMG S-19264T (=DSM 44701T), isolated from a smear-ripened cheese.</title>
        <authorList>
            <consortium name="US DOE Joint Genome Institute (JGI-PGF)"/>
            <person name="Walter F."/>
            <person name="Albersmeier A."/>
            <person name="Kalinowski J."/>
            <person name="Ruckert C."/>
        </authorList>
    </citation>
    <scope>NUCLEOTIDE SEQUENCE</scope>
    <source>
        <strain evidence="1">CGMCC 1.15958</strain>
    </source>
</reference>
<comment type="caution">
    <text evidence="1">The sequence shown here is derived from an EMBL/GenBank/DDBJ whole genome shotgun (WGS) entry which is preliminary data.</text>
</comment>
<sequence length="64" mass="7145">MVVNGRSFINGRLKQNTAKKTLKTPKILIEILENFISPTQKAVGTLINKKTGICSLECQICHFI</sequence>
<evidence type="ECO:0000313" key="2">
    <source>
        <dbReference type="Proteomes" id="UP000609064"/>
    </source>
</evidence>
<evidence type="ECO:0000313" key="1">
    <source>
        <dbReference type="EMBL" id="GGD49452.1"/>
    </source>
</evidence>
<organism evidence="1 2">
    <name type="scientific">Emticicia aquatilis</name>
    <dbReference type="NCBI Taxonomy" id="1537369"/>
    <lineage>
        <taxon>Bacteria</taxon>
        <taxon>Pseudomonadati</taxon>
        <taxon>Bacteroidota</taxon>
        <taxon>Cytophagia</taxon>
        <taxon>Cytophagales</taxon>
        <taxon>Leadbetterellaceae</taxon>
        <taxon>Emticicia</taxon>
    </lineage>
</organism>
<keyword evidence="2" id="KW-1185">Reference proteome</keyword>
<gene>
    <name evidence="1" type="ORF">GCM10011514_12050</name>
</gene>
<dbReference type="EMBL" id="BMKK01000002">
    <property type="protein sequence ID" value="GGD49452.1"/>
    <property type="molecule type" value="Genomic_DNA"/>
</dbReference>
<dbReference type="AlphaFoldDB" id="A0A917DMY3"/>
<reference evidence="1" key="2">
    <citation type="submission" date="2020-09" db="EMBL/GenBank/DDBJ databases">
        <authorList>
            <person name="Sun Q."/>
            <person name="Zhou Y."/>
        </authorList>
    </citation>
    <scope>NUCLEOTIDE SEQUENCE</scope>
    <source>
        <strain evidence="1">CGMCC 1.15958</strain>
    </source>
</reference>
<accession>A0A917DMY3</accession>